<feature type="region of interest" description="Disordered" evidence="1">
    <location>
        <begin position="1"/>
        <end position="21"/>
    </location>
</feature>
<evidence type="ECO:0000256" key="1">
    <source>
        <dbReference type="SAM" id="MobiDB-lite"/>
    </source>
</evidence>
<dbReference type="EMBL" id="JBHSBN010000056">
    <property type="protein sequence ID" value="MFC4110743.1"/>
    <property type="molecule type" value="Genomic_DNA"/>
</dbReference>
<accession>A0ABV8KXN1</accession>
<dbReference type="RefSeq" id="WP_377553441.1">
    <property type="nucleotide sequence ID" value="NZ_JBHSBN010000056.1"/>
</dbReference>
<evidence type="ECO:0000313" key="3">
    <source>
        <dbReference type="Proteomes" id="UP001595868"/>
    </source>
</evidence>
<evidence type="ECO:0008006" key="4">
    <source>
        <dbReference type="Google" id="ProtNLM"/>
    </source>
</evidence>
<feature type="compositionally biased region" description="Basic residues" evidence="1">
    <location>
        <begin position="1"/>
        <end position="11"/>
    </location>
</feature>
<dbReference type="Proteomes" id="UP001595868">
    <property type="component" value="Unassembled WGS sequence"/>
</dbReference>
<comment type="caution">
    <text evidence="2">The sequence shown here is derived from an EMBL/GenBank/DDBJ whole genome shotgun (WGS) entry which is preliminary data.</text>
</comment>
<reference evidence="3" key="1">
    <citation type="journal article" date="2019" name="Int. J. Syst. Evol. Microbiol.">
        <title>The Global Catalogue of Microorganisms (GCM) 10K type strain sequencing project: providing services to taxonomists for standard genome sequencing and annotation.</title>
        <authorList>
            <consortium name="The Broad Institute Genomics Platform"/>
            <consortium name="The Broad Institute Genome Sequencing Center for Infectious Disease"/>
            <person name="Wu L."/>
            <person name="Ma J."/>
        </authorList>
    </citation>
    <scope>NUCLEOTIDE SEQUENCE [LARGE SCALE GENOMIC DNA]</scope>
    <source>
        <strain evidence="3">2902at01</strain>
    </source>
</reference>
<name>A0ABV8KXN1_9ACTN</name>
<evidence type="ECO:0000313" key="2">
    <source>
        <dbReference type="EMBL" id="MFC4110743.1"/>
    </source>
</evidence>
<protein>
    <recommendedName>
        <fullName evidence="4">LuxR family transcriptional regulator, maltose regulon positive regulatory protein</fullName>
    </recommendedName>
</protein>
<gene>
    <name evidence="2" type="ORF">ACFOX0_33135</name>
</gene>
<keyword evidence="3" id="KW-1185">Reference proteome</keyword>
<sequence>MPAAVRSRHGTGRPATAAPQADAATRPITCLVAGPGYGKTTLLADWAERTGAAWYILDAHDGDPGLLVAGLLAAVAECVPADGAPPAPLGPQAGSASAVDAMAAGLAETVDRVLATDLALILDDCAELPAGAPGAALLAALCRQTPPRLHLVLAGRREPAVELTGSRGTGRVADLAADQLGFTAAETASLLVAVLGPDGAAVAASAHRLTGAGRRRSGSSPRR</sequence>
<organism evidence="2 3">
    <name type="scientific">Micromonospora zhanjiangensis</name>
    <dbReference type="NCBI Taxonomy" id="1522057"/>
    <lineage>
        <taxon>Bacteria</taxon>
        <taxon>Bacillati</taxon>
        <taxon>Actinomycetota</taxon>
        <taxon>Actinomycetes</taxon>
        <taxon>Micromonosporales</taxon>
        <taxon>Micromonosporaceae</taxon>
        <taxon>Micromonospora</taxon>
    </lineage>
</organism>
<proteinExistence type="predicted"/>